<dbReference type="InterPro" id="IPR005126">
    <property type="entry name" value="NapC/NirT_cyt_c_N"/>
</dbReference>
<dbReference type="InterPro" id="IPR051174">
    <property type="entry name" value="Cytochrome_c-type_ET"/>
</dbReference>
<keyword evidence="3" id="KW-0813">Transport</keyword>
<feature type="transmembrane region" description="Helical" evidence="12">
    <location>
        <begin position="22"/>
        <end position="44"/>
    </location>
</feature>
<keyword evidence="4" id="KW-1003">Cell membrane</keyword>
<feature type="transmembrane region" description="Helical" evidence="12">
    <location>
        <begin position="108"/>
        <end position="127"/>
    </location>
</feature>
<comment type="caution">
    <text evidence="14">The sequence shown here is derived from an EMBL/GenBank/DDBJ whole genome shotgun (WGS) entry which is preliminary data.</text>
</comment>
<sequence>MEPQVTGEPQPRTGNPPLIRNWWSLTGLVIAGGALFSFLLLFILDSLARFGNPYLGILTYLVAPGFLFLGLFLTLWGMWRERRRRRREGAGPTQLVIDFSRPRDRRRLAWFVAGAAGFLLLSAVGSYQTYHFTESTQFCGQACHTVMEPQWTTHQQGPHARVACVECHIGPGATWFVKSKLSGTYQVYATLADKYPRPIPTPIKNLRPARETCEQCHWPQKFIGNLDRTFHYFLADETNTPFVVRMTLKVGGGDPRHGPVEGIHWHVHPTNVVQYVAARFENGQWVPDPTRQSIPWVRFVDGQGVVTEFRKRGFTNDPARFEIRTMDCMDCHNRPAHQYQAPTRAVNRAMALGRIDPSLPWIKSNAVYVLTLEYTNRTEALETIATFLATAYPPDTYPDRQPQVRAAIAEVQEIYRNNFFPHMRASWEKYPVNSSHMFWPGCFRCHEGEHTTADGKRTIVKDCNACHSILAQGHGDALRQLAPEGLPFQHPGDEVEGGCYDCHTGGL</sequence>
<evidence type="ECO:0000256" key="2">
    <source>
        <dbReference type="ARBA" id="ARBA00007395"/>
    </source>
</evidence>
<dbReference type="EMBL" id="JAAKYA010000078">
    <property type="protein sequence ID" value="NGO40018.1"/>
    <property type="molecule type" value="Genomic_DNA"/>
</dbReference>
<keyword evidence="6 12" id="KW-0812">Transmembrane</keyword>
<evidence type="ECO:0000256" key="8">
    <source>
        <dbReference type="ARBA" id="ARBA00022982"/>
    </source>
</evidence>
<keyword evidence="10" id="KW-0408">Iron</keyword>
<dbReference type="InterPro" id="IPR038266">
    <property type="entry name" value="NapC/NirT_cytc_sf"/>
</dbReference>
<name>A0A6M1RIX1_9BACT</name>
<comment type="subcellular location">
    <subcellularLocation>
        <location evidence="1">Cell membrane</location>
    </subcellularLocation>
</comment>
<evidence type="ECO:0000256" key="5">
    <source>
        <dbReference type="ARBA" id="ARBA00022617"/>
    </source>
</evidence>
<dbReference type="GO" id="GO:0009055">
    <property type="term" value="F:electron transfer activity"/>
    <property type="evidence" value="ECO:0007669"/>
    <property type="project" value="TreeGrafter"/>
</dbReference>
<dbReference type="PANTHER" id="PTHR30333:SF1">
    <property type="entry name" value="CYTOCHROME C-TYPE PROTEIN NAPC"/>
    <property type="match status" value="1"/>
</dbReference>
<protein>
    <submittedName>
        <fullName evidence="14">Cytochrome C</fullName>
    </submittedName>
</protein>
<evidence type="ECO:0000313" key="14">
    <source>
        <dbReference type="EMBL" id="NGO40018.1"/>
    </source>
</evidence>
<dbReference type="GO" id="GO:0005886">
    <property type="term" value="C:plasma membrane"/>
    <property type="evidence" value="ECO:0007669"/>
    <property type="project" value="UniProtKB-SubCell"/>
</dbReference>
<feature type="domain" description="NapC/NirT cytochrome c N-terminal" evidence="13">
    <location>
        <begin position="112"/>
        <end position="195"/>
    </location>
</feature>
<evidence type="ECO:0000259" key="13">
    <source>
        <dbReference type="Pfam" id="PF03264"/>
    </source>
</evidence>
<comment type="similarity">
    <text evidence="2">Belongs to the NapC/NirT/NrfH family.</text>
</comment>
<proteinExistence type="inferred from homology"/>
<dbReference type="RefSeq" id="WP_165108336.1">
    <property type="nucleotide sequence ID" value="NZ_JAAKYA010000078.1"/>
</dbReference>
<dbReference type="GO" id="GO:0046872">
    <property type="term" value="F:metal ion binding"/>
    <property type="evidence" value="ECO:0007669"/>
    <property type="project" value="UniProtKB-KW"/>
</dbReference>
<evidence type="ECO:0000256" key="3">
    <source>
        <dbReference type="ARBA" id="ARBA00022448"/>
    </source>
</evidence>
<dbReference type="Pfam" id="PF03264">
    <property type="entry name" value="Cytochrom_NNT"/>
    <property type="match status" value="1"/>
</dbReference>
<evidence type="ECO:0000256" key="9">
    <source>
        <dbReference type="ARBA" id="ARBA00022989"/>
    </source>
</evidence>
<dbReference type="Proteomes" id="UP000477311">
    <property type="component" value="Unassembled WGS sequence"/>
</dbReference>
<evidence type="ECO:0000313" key="15">
    <source>
        <dbReference type="Proteomes" id="UP000477311"/>
    </source>
</evidence>
<keyword evidence="8" id="KW-0249">Electron transport</keyword>
<evidence type="ECO:0000256" key="10">
    <source>
        <dbReference type="ARBA" id="ARBA00023004"/>
    </source>
</evidence>
<dbReference type="InterPro" id="IPR036280">
    <property type="entry name" value="Multihaem_cyt_sf"/>
</dbReference>
<keyword evidence="9 12" id="KW-1133">Transmembrane helix</keyword>
<dbReference type="SUPFAM" id="SSF48695">
    <property type="entry name" value="Multiheme cytochromes"/>
    <property type="match status" value="1"/>
</dbReference>
<keyword evidence="5" id="KW-0349">Heme</keyword>
<dbReference type="GO" id="GO:0009061">
    <property type="term" value="P:anaerobic respiration"/>
    <property type="evidence" value="ECO:0007669"/>
    <property type="project" value="TreeGrafter"/>
</dbReference>
<dbReference type="PANTHER" id="PTHR30333">
    <property type="entry name" value="CYTOCHROME C-TYPE PROTEIN"/>
    <property type="match status" value="1"/>
</dbReference>
<reference evidence="14 15" key="1">
    <citation type="submission" date="2020-02" db="EMBL/GenBank/DDBJ databases">
        <title>Draft genome sequence of Limisphaera ngatamarikiensis NGM72.4T, a thermophilic Verrucomicrobia grouped in subdivision 3.</title>
        <authorList>
            <person name="Carere C.R."/>
            <person name="Steen J."/>
            <person name="Hugenholtz P."/>
            <person name="Stott M.B."/>
        </authorList>
    </citation>
    <scope>NUCLEOTIDE SEQUENCE [LARGE SCALE GENOMIC DNA]</scope>
    <source>
        <strain evidence="14 15">NGM72.4</strain>
    </source>
</reference>
<evidence type="ECO:0000256" key="4">
    <source>
        <dbReference type="ARBA" id="ARBA00022475"/>
    </source>
</evidence>
<gene>
    <name evidence="14" type="ORF">G4L39_11535</name>
</gene>
<organism evidence="14 15">
    <name type="scientific">Limisphaera ngatamarikiensis</name>
    <dbReference type="NCBI Taxonomy" id="1324935"/>
    <lineage>
        <taxon>Bacteria</taxon>
        <taxon>Pseudomonadati</taxon>
        <taxon>Verrucomicrobiota</taxon>
        <taxon>Verrucomicrobiia</taxon>
        <taxon>Limisphaerales</taxon>
        <taxon>Limisphaeraceae</taxon>
        <taxon>Limisphaera</taxon>
    </lineage>
</organism>
<evidence type="ECO:0000256" key="11">
    <source>
        <dbReference type="ARBA" id="ARBA00023136"/>
    </source>
</evidence>
<accession>A0A6M1RIX1</accession>
<dbReference type="Gene3D" id="1.10.3820.10">
    <property type="entry name" value="Di-heme elbow motif domain"/>
    <property type="match status" value="1"/>
</dbReference>
<keyword evidence="7" id="KW-0479">Metal-binding</keyword>
<evidence type="ECO:0000256" key="6">
    <source>
        <dbReference type="ARBA" id="ARBA00022692"/>
    </source>
</evidence>
<evidence type="ECO:0000256" key="12">
    <source>
        <dbReference type="SAM" id="Phobius"/>
    </source>
</evidence>
<evidence type="ECO:0000256" key="1">
    <source>
        <dbReference type="ARBA" id="ARBA00004236"/>
    </source>
</evidence>
<dbReference type="AlphaFoldDB" id="A0A6M1RIX1"/>
<keyword evidence="11 12" id="KW-0472">Membrane</keyword>
<evidence type="ECO:0000256" key="7">
    <source>
        <dbReference type="ARBA" id="ARBA00022723"/>
    </source>
</evidence>
<feature type="transmembrane region" description="Helical" evidence="12">
    <location>
        <begin position="56"/>
        <end position="79"/>
    </location>
</feature>
<keyword evidence="15" id="KW-1185">Reference proteome</keyword>